<keyword evidence="10" id="KW-1185">Reference proteome</keyword>
<dbReference type="Pfam" id="PF04884">
    <property type="entry name" value="UVB_sens_prot"/>
    <property type="match status" value="1"/>
</dbReference>
<comment type="caution">
    <text evidence="9">The sequence shown here is derived from an EMBL/GenBank/DDBJ whole genome shotgun (WGS) entry which is preliminary data.</text>
</comment>
<keyword evidence="3 6" id="KW-0812">Transmembrane</keyword>
<protein>
    <submittedName>
        <fullName evidence="9">Uncharacterized protein</fullName>
    </submittedName>
</protein>
<proteinExistence type="inferred from homology"/>
<dbReference type="EMBL" id="MLYV02000989">
    <property type="protein sequence ID" value="PSR74414.1"/>
    <property type="molecule type" value="Genomic_DNA"/>
</dbReference>
<organism evidence="9 10">
    <name type="scientific">Hermanssonia centrifuga</name>
    <dbReference type="NCBI Taxonomy" id="98765"/>
    <lineage>
        <taxon>Eukaryota</taxon>
        <taxon>Fungi</taxon>
        <taxon>Dikarya</taxon>
        <taxon>Basidiomycota</taxon>
        <taxon>Agaricomycotina</taxon>
        <taxon>Agaricomycetes</taxon>
        <taxon>Polyporales</taxon>
        <taxon>Meruliaceae</taxon>
        <taxon>Hermanssonia</taxon>
    </lineage>
</organism>
<reference evidence="9 10" key="1">
    <citation type="submission" date="2018-02" db="EMBL/GenBank/DDBJ databases">
        <title>Genome sequence of the basidiomycete white-rot fungus Phlebia centrifuga.</title>
        <authorList>
            <person name="Granchi Z."/>
            <person name="Peng M."/>
            <person name="de Vries R.P."/>
            <person name="Hilden K."/>
            <person name="Makela M.R."/>
            <person name="Grigoriev I."/>
            <person name="Riley R."/>
        </authorList>
    </citation>
    <scope>NUCLEOTIDE SEQUENCE [LARGE SCALE GENOMIC DNA]</scope>
    <source>
        <strain evidence="9 10">FBCC195</strain>
    </source>
</reference>
<feature type="domain" description="Protein root UVB sensitive/RUS" evidence="7">
    <location>
        <begin position="10"/>
        <end position="90"/>
    </location>
</feature>
<feature type="transmembrane region" description="Helical" evidence="6">
    <location>
        <begin position="28"/>
        <end position="46"/>
    </location>
</feature>
<keyword evidence="5 6" id="KW-0472">Membrane</keyword>
<comment type="subcellular location">
    <subcellularLocation>
        <location evidence="1">Membrane</location>
    </subcellularLocation>
</comment>
<name>A0A2R6NPJ3_9APHY</name>
<feature type="transmembrane region" description="Helical" evidence="6">
    <location>
        <begin position="52"/>
        <end position="73"/>
    </location>
</feature>
<evidence type="ECO:0000256" key="5">
    <source>
        <dbReference type="ARBA" id="ARBA00023136"/>
    </source>
</evidence>
<evidence type="ECO:0000256" key="4">
    <source>
        <dbReference type="ARBA" id="ARBA00022989"/>
    </source>
</evidence>
<dbReference type="InterPro" id="IPR055412">
    <property type="entry name" value="UVB_sens_C"/>
</dbReference>
<evidence type="ECO:0000259" key="7">
    <source>
        <dbReference type="Pfam" id="PF04884"/>
    </source>
</evidence>
<dbReference type="Proteomes" id="UP000186601">
    <property type="component" value="Unassembled WGS sequence"/>
</dbReference>
<accession>A0A2R6NPJ3</accession>
<feature type="domain" description="Root UVB sensitive protein C-terminal" evidence="8">
    <location>
        <begin position="175"/>
        <end position="274"/>
    </location>
</feature>
<dbReference type="InterPro" id="IPR054549">
    <property type="entry name" value="UVB_sens_RUS_dom"/>
</dbReference>
<dbReference type="Pfam" id="PF24160">
    <property type="entry name" value="UVB_sens_C"/>
    <property type="match status" value="1"/>
</dbReference>
<dbReference type="PANTHER" id="PTHR12770:SF31">
    <property type="entry name" value="RUS FAMILY MEMBER 1"/>
    <property type="match status" value="1"/>
</dbReference>
<sequence>MHFAQPANGSRQGDIGDLSAKDGSKETVLALVGMLCGFAVMPHLHTTYATNGLLFILITGHLLTNYIAVRAVALRSLNRQRASILWSTYRVTEIDDKGTNARIMTPGEVASEEFLFTCPSAIFYPSSSDTKRIAGYCSIGSSLSSILPSTQSRPNLFPWITLEEKRWILTRDAARFRKVLELFKDEKYLLWLDPHLRKNHPHVHVILKEGHGPLDHLKAWLHASELLAHLGSFQGPSNALDLMKNVQDSKEAIEAEFPPFVEKSRDAGWNIDENGYGLVAGSPRTITIDEREYRKDK</sequence>
<evidence type="ECO:0000256" key="1">
    <source>
        <dbReference type="ARBA" id="ARBA00004370"/>
    </source>
</evidence>
<evidence type="ECO:0000313" key="10">
    <source>
        <dbReference type="Proteomes" id="UP000186601"/>
    </source>
</evidence>
<evidence type="ECO:0000259" key="8">
    <source>
        <dbReference type="Pfam" id="PF24160"/>
    </source>
</evidence>
<dbReference type="InterPro" id="IPR006968">
    <property type="entry name" value="RUS_fam"/>
</dbReference>
<keyword evidence="4 6" id="KW-1133">Transmembrane helix</keyword>
<dbReference type="PANTHER" id="PTHR12770">
    <property type="entry name" value="RUS1 FAMILY PROTEIN C16ORF58"/>
    <property type="match status" value="1"/>
</dbReference>
<comment type="similarity">
    <text evidence="2">Belongs to the RUS1 family.</text>
</comment>
<evidence type="ECO:0000256" key="3">
    <source>
        <dbReference type="ARBA" id="ARBA00022692"/>
    </source>
</evidence>
<evidence type="ECO:0000313" key="9">
    <source>
        <dbReference type="EMBL" id="PSR74414.1"/>
    </source>
</evidence>
<dbReference type="AlphaFoldDB" id="A0A2R6NPJ3"/>
<evidence type="ECO:0000256" key="2">
    <source>
        <dbReference type="ARBA" id="ARBA00007558"/>
    </source>
</evidence>
<gene>
    <name evidence="9" type="ORF">PHLCEN_2v9826</name>
</gene>
<dbReference type="GO" id="GO:0016020">
    <property type="term" value="C:membrane"/>
    <property type="evidence" value="ECO:0007669"/>
    <property type="project" value="UniProtKB-SubCell"/>
</dbReference>
<dbReference type="OrthoDB" id="364779at2759"/>
<evidence type="ECO:0000256" key="6">
    <source>
        <dbReference type="SAM" id="Phobius"/>
    </source>
</evidence>